<accession>A0A9W9KKG5</accession>
<keyword evidence="1" id="KW-0472">Membrane</keyword>
<keyword evidence="1" id="KW-0812">Transmembrane</keyword>
<organism evidence="2 3">
    <name type="scientific">Penicillium angulare</name>
    <dbReference type="NCBI Taxonomy" id="116970"/>
    <lineage>
        <taxon>Eukaryota</taxon>
        <taxon>Fungi</taxon>
        <taxon>Dikarya</taxon>
        <taxon>Ascomycota</taxon>
        <taxon>Pezizomycotina</taxon>
        <taxon>Eurotiomycetes</taxon>
        <taxon>Eurotiomycetidae</taxon>
        <taxon>Eurotiales</taxon>
        <taxon>Aspergillaceae</taxon>
        <taxon>Penicillium</taxon>
    </lineage>
</organism>
<keyword evidence="3" id="KW-1185">Reference proteome</keyword>
<sequence length="91" mass="10657">MRFILIRGDYTIIEIYILLIYYYWTIKVLINYSLEINSSSSDPSIKTHLGQSCTSSLRLDLKQQDKGLIKYFKVTHITILYIAHEEGLLLL</sequence>
<name>A0A9W9KKG5_9EURO</name>
<dbReference type="Proteomes" id="UP001149165">
    <property type="component" value="Unassembled WGS sequence"/>
</dbReference>
<evidence type="ECO:0000313" key="3">
    <source>
        <dbReference type="Proteomes" id="UP001149165"/>
    </source>
</evidence>
<reference evidence="2" key="1">
    <citation type="submission" date="2022-11" db="EMBL/GenBank/DDBJ databases">
        <authorList>
            <person name="Petersen C."/>
        </authorList>
    </citation>
    <scope>NUCLEOTIDE SEQUENCE</scope>
    <source>
        <strain evidence="2">IBT 30069</strain>
    </source>
</reference>
<evidence type="ECO:0000313" key="2">
    <source>
        <dbReference type="EMBL" id="KAJ5108703.1"/>
    </source>
</evidence>
<proteinExistence type="predicted"/>
<feature type="transmembrane region" description="Helical" evidence="1">
    <location>
        <begin position="12"/>
        <end position="34"/>
    </location>
</feature>
<comment type="caution">
    <text evidence="2">The sequence shown here is derived from an EMBL/GenBank/DDBJ whole genome shotgun (WGS) entry which is preliminary data.</text>
</comment>
<reference evidence="2" key="2">
    <citation type="journal article" date="2023" name="IMA Fungus">
        <title>Comparative genomic study of the Penicillium genus elucidates a diverse pangenome and 15 lateral gene transfer events.</title>
        <authorList>
            <person name="Petersen C."/>
            <person name="Sorensen T."/>
            <person name="Nielsen M.R."/>
            <person name="Sondergaard T.E."/>
            <person name="Sorensen J.L."/>
            <person name="Fitzpatrick D.A."/>
            <person name="Frisvad J.C."/>
            <person name="Nielsen K.L."/>
        </authorList>
    </citation>
    <scope>NUCLEOTIDE SEQUENCE</scope>
    <source>
        <strain evidence="2">IBT 30069</strain>
    </source>
</reference>
<dbReference type="EMBL" id="JAPQKH010000003">
    <property type="protein sequence ID" value="KAJ5108703.1"/>
    <property type="molecule type" value="Genomic_DNA"/>
</dbReference>
<dbReference type="AlphaFoldDB" id="A0A9W9KKG5"/>
<protein>
    <submittedName>
        <fullName evidence="2">Uncharacterized protein</fullName>
    </submittedName>
</protein>
<gene>
    <name evidence="2" type="ORF">N7456_005378</name>
</gene>
<keyword evidence="1" id="KW-1133">Transmembrane helix</keyword>
<evidence type="ECO:0000256" key="1">
    <source>
        <dbReference type="SAM" id="Phobius"/>
    </source>
</evidence>